<dbReference type="GO" id="GO:0051607">
    <property type="term" value="P:defense response to virus"/>
    <property type="evidence" value="ECO:0007669"/>
    <property type="project" value="UniProtKB-KW"/>
</dbReference>
<evidence type="ECO:0000313" key="12">
    <source>
        <dbReference type="Proteomes" id="UP000366766"/>
    </source>
</evidence>
<protein>
    <recommendedName>
        <fullName evidence="1">RNA-directed DNA polymerase</fullName>
        <ecNumber evidence="1">2.7.7.49</ecNumber>
    </recommendedName>
</protein>
<dbReference type="Pfam" id="PF00078">
    <property type="entry name" value="RVT_1"/>
    <property type="match status" value="1"/>
</dbReference>
<dbReference type="PRINTS" id="PR00866">
    <property type="entry name" value="RNADNAPOLMS"/>
</dbReference>
<dbReference type="GO" id="GO:0046872">
    <property type="term" value="F:metal ion binding"/>
    <property type="evidence" value="ECO:0007669"/>
    <property type="project" value="UniProtKB-KW"/>
</dbReference>
<evidence type="ECO:0000256" key="7">
    <source>
        <dbReference type="ARBA" id="ARBA00023118"/>
    </source>
</evidence>
<keyword evidence="6" id="KW-0695">RNA-directed DNA polymerase</keyword>
<sequence>MEKQRIFIDDILSNENMNRAYKQVIKNKGAAGIDGMECNDLFSHLKVNGHQLRESIRNQSYKPMPVKRVEIPKDNGSKRKLGIPTVTDRMIQQAAAQVLTPIYERKFHTNSYGFRPGKSAQQAVLKAAEYMNEGYNWVVDIDLEKFFDTVEHDKMISILNKEIKDGKTLSLIRKFLASGVMVGEQMEETEIGTPQGGNISPLLANILLNELDWELESRGLRFVRYADDCIILVRSEKAATRVMKSVTKYIENVLRLKVNKDKSRIGRPTEIQYLGFAFYYQFQEKKYRMKVPKKSLDKVMKKVRKLTSRKWSVSNSYKAKKIAEVVRGWINYFKIGSILTVTRKLDTVIRYRFRMCIWKHWKNPKTRYKNLVKLGISKKNARCAAGFHGYARVCRTKTVCYAMSNARLKKFGLLSAEEYLCKARCQVN</sequence>
<dbReference type="PANTHER" id="PTHR34047">
    <property type="entry name" value="NUCLEAR INTRON MATURASE 1, MITOCHONDRIAL-RELATED"/>
    <property type="match status" value="1"/>
</dbReference>
<dbReference type="Pfam" id="PF08388">
    <property type="entry name" value="GIIM"/>
    <property type="match status" value="1"/>
</dbReference>
<dbReference type="CDD" id="cd01651">
    <property type="entry name" value="RT_G2_intron"/>
    <property type="match status" value="1"/>
</dbReference>
<dbReference type="EMBL" id="CABHOF010000052">
    <property type="protein sequence ID" value="VUX66405.1"/>
    <property type="molecule type" value="Genomic_DNA"/>
</dbReference>
<gene>
    <name evidence="11" type="primary">ltrA_7</name>
    <name evidence="11" type="ORF">BWLFYP14_02779</name>
</gene>
<keyword evidence="12" id="KW-1185">Reference proteome</keyword>
<evidence type="ECO:0000256" key="2">
    <source>
        <dbReference type="ARBA" id="ARBA00022679"/>
    </source>
</evidence>
<evidence type="ECO:0000256" key="5">
    <source>
        <dbReference type="ARBA" id="ARBA00022842"/>
    </source>
</evidence>
<dbReference type="GO" id="GO:0003723">
    <property type="term" value="F:RNA binding"/>
    <property type="evidence" value="ECO:0007669"/>
    <property type="project" value="InterPro"/>
</dbReference>
<accession>A0A564WW56</accession>
<evidence type="ECO:0000256" key="8">
    <source>
        <dbReference type="ARBA" id="ARBA00034120"/>
    </source>
</evidence>
<name>A0A564WW56_9FIRM</name>
<dbReference type="InterPro" id="IPR051083">
    <property type="entry name" value="GrpII_Intron_Splice-Mob/Def"/>
</dbReference>
<evidence type="ECO:0000259" key="10">
    <source>
        <dbReference type="PROSITE" id="PS50878"/>
    </source>
</evidence>
<dbReference type="InterPro" id="IPR043502">
    <property type="entry name" value="DNA/RNA_pol_sf"/>
</dbReference>
<evidence type="ECO:0000256" key="4">
    <source>
        <dbReference type="ARBA" id="ARBA00022723"/>
    </source>
</evidence>
<dbReference type="PANTHER" id="PTHR34047:SF8">
    <property type="entry name" value="PROTEIN YKFC"/>
    <property type="match status" value="1"/>
</dbReference>
<dbReference type="SUPFAM" id="SSF56672">
    <property type="entry name" value="DNA/RNA polymerases"/>
    <property type="match status" value="1"/>
</dbReference>
<evidence type="ECO:0000256" key="3">
    <source>
        <dbReference type="ARBA" id="ARBA00022695"/>
    </source>
</evidence>
<dbReference type="EC" id="2.7.7.49" evidence="1"/>
<reference evidence="11 12" key="1">
    <citation type="submission" date="2019-07" db="EMBL/GenBank/DDBJ databases">
        <authorList>
            <person name="Chang H.-W."/>
            <person name="Raman A."/>
            <person name="Venkatesh S."/>
            <person name="Gehrig J."/>
        </authorList>
    </citation>
    <scope>NUCLEOTIDE SEQUENCE [LARGE SCALE GENOMIC DNA]</scope>
    <source>
        <strain evidence="11">Blautia_wexlerae_LFYP_14</strain>
    </source>
</reference>
<keyword evidence="2" id="KW-0808">Transferase</keyword>
<dbReference type="RefSeq" id="WP_144137193.1">
    <property type="nucleotide sequence ID" value="NZ_AP031426.1"/>
</dbReference>
<dbReference type="AlphaFoldDB" id="A0A564WW56"/>
<keyword evidence="7" id="KW-0051">Antiviral defense</keyword>
<dbReference type="InterPro" id="IPR000477">
    <property type="entry name" value="RT_dom"/>
</dbReference>
<dbReference type="InterPro" id="IPR043128">
    <property type="entry name" value="Rev_trsase/Diguanyl_cyclase"/>
</dbReference>
<evidence type="ECO:0000313" key="11">
    <source>
        <dbReference type="EMBL" id="VUX66405.1"/>
    </source>
</evidence>
<dbReference type="NCBIfam" id="TIGR04416">
    <property type="entry name" value="group_II_RT_mat"/>
    <property type="match status" value="1"/>
</dbReference>
<dbReference type="GO" id="GO:0003964">
    <property type="term" value="F:RNA-directed DNA polymerase activity"/>
    <property type="evidence" value="ECO:0007669"/>
    <property type="project" value="UniProtKB-KW"/>
</dbReference>
<dbReference type="InterPro" id="IPR030931">
    <property type="entry name" value="Group_II_RT_mat"/>
</dbReference>
<dbReference type="Gene3D" id="3.30.70.270">
    <property type="match status" value="1"/>
</dbReference>
<evidence type="ECO:0000256" key="6">
    <source>
        <dbReference type="ARBA" id="ARBA00022918"/>
    </source>
</evidence>
<dbReference type="PROSITE" id="PS50878">
    <property type="entry name" value="RT_POL"/>
    <property type="match status" value="1"/>
</dbReference>
<evidence type="ECO:0000256" key="1">
    <source>
        <dbReference type="ARBA" id="ARBA00012493"/>
    </source>
</evidence>
<organism evidence="11 12">
    <name type="scientific">Blautia wexlerae</name>
    <dbReference type="NCBI Taxonomy" id="418240"/>
    <lineage>
        <taxon>Bacteria</taxon>
        <taxon>Bacillati</taxon>
        <taxon>Bacillota</taxon>
        <taxon>Clostridia</taxon>
        <taxon>Lachnospirales</taxon>
        <taxon>Lachnospiraceae</taxon>
        <taxon>Blautia</taxon>
    </lineage>
</organism>
<dbReference type="Proteomes" id="UP000366766">
    <property type="component" value="Unassembled WGS sequence"/>
</dbReference>
<keyword evidence="4" id="KW-0479">Metal-binding</keyword>
<dbReference type="InterPro" id="IPR013597">
    <property type="entry name" value="Mat_intron_G2"/>
</dbReference>
<comment type="catalytic activity">
    <reaction evidence="9">
        <text>DNA(n) + a 2'-deoxyribonucleoside 5'-triphosphate = DNA(n+1) + diphosphate</text>
        <dbReference type="Rhea" id="RHEA:22508"/>
        <dbReference type="Rhea" id="RHEA-COMP:17339"/>
        <dbReference type="Rhea" id="RHEA-COMP:17340"/>
        <dbReference type="ChEBI" id="CHEBI:33019"/>
        <dbReference type="ChEBI" id="CHEBI:61560"/>
        <dbReference type="ChEBI" id="CHEBI:173112"/>
        <dbReference type="EC" id="2.7.7.49"/>
    </reaction>
</comment>
<comment type="similarity">
    <text evidence="8">Belongs to the bacterial reverse transcriptase family.</text>
</comment>
<proteinExistence type="inferred from homology"/>
<keyword evidence="5" id="KW-0460">Magnesium</keyword>
<dbReference type="InterPro" id="IPR000123">
    <property type="entry name" value="Reverse_transcriptase_msDNA"/>
</dbReference>
<keyword evidence="3" id="KW-0548">Nucleotidyltransferase</keyword>
<feature type="domain" description="Reverse transcriptase" evidence="10">
    <location>
        <begin position="52"/>
        <end position="278"/>
    </location>
</feature>
<evidence type="ECO:0000256" key="9">
    <source>
        <dbReference type="ARBA" id="ARBA00048173"/>
    </source>
</evidence>